<accession>A0ABR2INJ4</accession>
<protein>
    <submittedName>
        <fullName evidence="2">Uncharacterized protein</fullName>
    </submittedName>
</protein>
<evidence type="ECO:0000256" key="1">
    <source>
        <dbReference type="SAM" id="MobiDB-lite"/>
    </source>
</evidence>
<feature type="compositionally biased region" description="Basic and acidic residues" evidence="1">
    <location>
        <begin position="1"/>
        <end position="14"/>
    </location>
</feature>
<dbReference type="Proteomes" id="UP001470230">
    <property type="component" value="Unassembled WGS sequence"/>
</dbReference>
<proteinExistence type="predicted"/>
<comment type="caution">
    <text evidence="2">The sequence shown here is derived from an EMBL/GenBank/DDBJ whole genome shotgun (WGS) entry which is preliminary data.</text>
</comment>
<reference evidence="2 3" key="1">
    <citation type="submission" date="2024-04" db="EMBL/GenBank/DDBJ databases">
        <title>Tritrichomonas musculus Genome.</title>
        <authorList>
            <person name="Alves-Ferreira E."/>
            <person name="Grigg M."/>
            <person name="Lorenzi H."/>
            <person name="Galac M."/>
        </authorList>
    </citation>
    <scope>NUCLEOTIDE SEQUENCE [LARGE SCALE GENOMIC DNA]</scope>
    <source>
        <strain evidence="2 3">EAF2021</strain>
    </source>
</reference>
<feature type="region of interest" description="Disordered" evidence="1">
    <location>
        <begin position="35"/>
        <end position="68"/>
    </location>
</feature>
<evidence type="ECO:0000313" key="2">
    <source>
        <dbReference type="EMBL" id="KAK8866467.1"/>
    </source>
</evidence>
<keyword evidence="3" id="KW-1185">Reference proteome</keyword>
<dbReference type="EMBL" id="JAPFFF010000015">
    <property type="protein sequence ID" value="KAK8866467.1"/>
    <property type="molecule type" value="Genomic_DNA"/>
</dbReference>
<name>A0ABR2INJ4_9EUKA</name>
<organism evidence="2 3">
    <name type="scientific">Tritrichomonas musculus</name>
    <dbReference type="NCBI Taxonomy" id="1915356"/>
    <lineage>
        <taxon>Eukaryota</taxon>
        <taxon>Metamonada</taxon>
        <taxon>Parabasalia</taxon>
        <taxon>Tritrichomonadida</taxon>
        <taxon>Tritrichomonadidae</taxon>
        <taxon>Tritrichomonas</taxon>
    </lineage>
</organism>
<feature type="compositionally biased region" description="Polar residues" evidence="1">
    <location>
        <begin position="54"/>
        <end position="68"/>
    </location>
</feature>
<feature type="region of interest" description="Disordered" evidence="1">
    <location>
        <begin position="1"/>
        <end position="20"/>
    </location>
</feature>
<evidence type="ECO:0000313" key="3">
    <source>
        <dbReference type="Proteomes" id="UP001470230"/>
    </source>
</evidence>
<sequence length="68" mass="7420">MSKTYHEDIPHNRAGEQTFYDFENTELEPLSIAESPVSPKNLNASHVSFGPSLKPTNSSTARQPSSGS</sequence>
<gene>
    <name evidence="2" type="ORF">M9Y10_009430</name>
</gene>